<organism evidence="1 2">
    <name type="scientific">Ruminiclostridium hungatei</name>
    <name type="common">Clostridium hungatei</name>
    <dbReference type="NCBI Taxonomy" id="48256"/>
    <lineage>
        <taxon>Bacteria</taxon>
        <taxon>Bacillati</taxon>
        <taxon>Bacillota</taxon>
        <taxon>Clostridia</taxon>
        <taxon>Eubacteriales</taxon>
        <taxon>Oscillospiraceae</taxon>
        <taxon>Ruminiclostridium</taxon>
    </lineage>
</organism>
<proteinExistence type="predicted"/>
<keyword evidence="2" id="KW-1185">Reference proteome</keyword>
<name>A0A1V4SHB6_RUMHU</name>
<dbReference type="EMBL" id="MZGX01000026">
    <property type="protein sequence ID" value="OPX42647.1"/>
    <property type="molecule type" value="Genomic_DNA"/>
</dbReference>
<dbReference type="Gene3D" id="3.40.50.300">
    <property type="entry name" value="P-loop containing nucleotide triphosphate hydrolases"/>
    <property type="match status" value="1"/>
</dbReference>
<gene>
    <name evidence="1" type="ORF">CLHUN_34690</name>
</gene>
<accession>A0A1V4SHB6</accession>
<dbReference type="AlphaFoldDB" id="A0A1V4SHB6"/>
<evidence type="ECO:0000313" key="2">
    <source>
        <dbReference type="Proteomes" id="UP000191554"/>
    </source>
</evidence>
<dbReference type="SUPFAM" id="SSF52540">
    <property type="entry name" value="P-loop containing nucleoside triphosphate hydrolases"/>
    <property type="match status" value="1"/>
</dbReference>
<reference evidence="1 2" key="1">
    <citation type="submission" date="2017-03" db="EMBL/GenBank/DDBJ databases">
        <title>Genome sequence of Clostridium hungatei DSM 14427.</title>
        <authorList>
            <person name="Poehlein A."/>
            <person name="Daniel R."/>
        </authorList>
    </citation>
    <scope>NUCLEOTIDE SEQUENCE [LARGE SCALE GENOMIC DNA]</scope>
    <source>
        <strain evidence="1 2">DSM 14427</strain>
    </source>
</reference>
<protein>
    <submittedName>
        <fullName evidence="1">Uncharacterized protein</fullName>
    </submittedName>
</protein>
<comment type="caution">
    <text evidence="1">The sequence shown here is derived from an EMBL/GenBank/DDBJ whole genome shotgun (WGS) entry which is preliminary data.</text>
</comment>
<dbReference type="InterPro" id="IPR027417">
    <property type="entry name" value="P-loop_NTPase"/>
</dbReference>
<evidence type="ECO:0000313" key="1">
    <source>
        <dbReference type="EMBL" id="OPX42647.1"/>
    </source>
</evidence>
<dbReference type="Proteomes" id="UP000191554">
    <property type="component" value="Unassembled WGS sequence"/>
</dbReference>
<dbReference type="STRING" id="48256.CLHUN_34690"/>
<sequence length="30" mass="3444">MVLIARVLEQQPEILIMDEPTSKLIFSEIS</sequence>